<evidence type="ECO:0000256" key="6">
    <source>
        <dbReference type="ARBA" id="ARBA00022603"/>
    </source>
</evidence>
<evidence type="ECO:0000256" key="5">
    <source>
        <dbReference type="ARBA" id="ARBA00022490"/>
    </source>
</evidence>
<dbReference type="PANTHER" id="PTHR11579:SF0">
    <property type="entry name" value="PROTEIN-L-ISOASPARTATE(D-ASPARTATE) O-METHYLTRANSFERASE"/>
    <property type="match status" value="1"/>
</dbReference>
<keyword evidence="5" id="KW-0963">Cytoplasm</keyword>
<dbReference type="RefSeq" id="WP_122237848.1">
    <property type="nucleotide sequence ID" value="NZ_RDQM01000004.1"/>
</dbReference>
<keyword evidence="7 11" id="KW-0808">Transferase</keyword>
<dbReference type="GO" id="GO:0030091">
    <property type="term" value="P:protein repair"/>
    <property type="evidence" value="ECO:0007669"/>
    <property type="project" value="UniProtKB-UniRule"/>
</dbReference>
<dbReference type="SUPFAM" id="SSF53335">
    <property type="entry name" value="S-adenosyl-L-methionine-dependent methyltransferases"/>
    <property type="match status" value="1"/>
</dbReference>
<dbReference type="NCBIfam" id="NF001453">
    <property type="entry name" value="PRK00312.1"/>
    <property type="match status" value="1"/>
</dbReference>
<dbReference type="EMBL" id="RDQM01000004">
    <property type="protein sequence ID" value="RMW99638.1"/>
    <property type="molecule type" value="Genomic_DNA"/>
</dbReference>
<feature type="region of interest" description="Disordered" evidence="10">
    <location>
        <begin position="1"/>
        <end position="80"/>
    </location>
</feature>
<accession>A0A3M6QB16</accession>
<name>A0A3M6QB16_9BURK</name>
<dbReference type="AlphaFoldDB" id="A0A3M6QB16"/>
<comment type="subcellular location">
    <subcellularLocation>
        <location evidence="1">Cytoplasm</location>
    </subcellularLocation>
</comment>
<sequence>MNTPRKPRFPAQVLPSQTGRRGLGGAGAVPRQPLGPSAPLVSPGAQPANAPATPTPAPIATYPPSERPPATAPAASWGLPVDPPGQESARMRMVKRLAALPHLHPAVLHAMQTVPRHAFIDSALMTKAYEDNSLPIGFGQTISKPSVVARMLSLALQAPCVPPGASRIPMRVLEIGTGCGYQAAVMSHIASEVYSIERVRGLHERARSHLRPLRVSNLHLLFGDGMAGYAAGAPYAAIVSAAGGDAIPQAWVDQLAIGGRIIAPTSNASGAQQLLVIDKTASGVRQHALEAVHFVPLKSGVD</sequence>
<dbReference type="EC" id="2.1.1.77" evidence="3 9"/>
<evidence type="ECO:0000256" key="2">
    <source>
        <dbReference type="ARBA" id="ARBA00005369"/>
    </source>
</evidence>
<evidence type="ECO:0000256" key="10">
    <source>
        <dbReference type="SAM" id="MobiDB-lite"/>
    </source>
</evidence>
<evidence type="ECO:0000313" key="11">
    <source>
        <dbReference type="EMBL" id="RMW99638.1"/>
    </source>
</evidence>
<dbReference type="CDD" id="cd02440">
    <property type="entry name" value="AdoMet_MTases"/>
    <property type="match status" value="1"/>
</dbReference>
<dbReference type="GO" id="GO:0005737">
    <property type="term" value="C:cytoplasm"/>
    <property type="evidence" value="ECO:0007669"/>
    <property type="project" value="UniProtKB-SubCell"/>
</dbReference>
<comment type="similarity">
    <text evidence="2">Belongs to the methyltransferase superfamily. L-isoaspartyl/D-aspartyl protein methyltransferase family.</text>
</comment>
<dbReference type="Gene3D" id="3.40.50.150">
    <property type="entry name" value="Vaccinia Virus protein VP39"/>
    <property type="match status" value="1"/>
</dbReference>
<evidence type="ECO:0000256" key="8">
    <source>
        <dbReference type="ARBA" id="ARBA00022691"/>
    </source>
</evidence>
<dbReference type="Proteomes" id="UP000267521">
    <property type="component" value="Unassembled WGS sequence"/>
</dbReference>
<evidence type="ECO:0000256" key="7">
    <source>
        <dbReference type="ARBA" id="ARBA00022679"/>
    </source>
</evidence>
<evidence type="ECO:0000256" key="4">
    <source>
        <dbReference type="ARBA" id="ARBA00013346"/>
    </source>
</evidence>
<evidence type="ECO:0000313" key="12">
    <source>
        <dbReference type="Proteomes" id="UP000267521"/>
    </source>
</evidence>
<dbReference type="InterPro" id="IPR029063">
    <property type="entry name" value="SAM-dependent_MTases_sf"/>
</dbReference>
<feature type="compositionally biased region" description="Low complexity" evidence="10">
    <location>
        <begin position="43"/>
        <end position="64"/>
    </location>
</feature>
<organism evidence="11 12">
    <name type="scientific">Allofranklinella schreckenbergeri</name>
    <dbReference type="NCBI Taxonomy" id="1076744"/>
    <lineage>
        <taxon>Bacteria</taxon>
        <taxon>Pseudomonadati</taxon>
        <taxon>Pseudomonadota</taxon>
        <taxon>Betaproteobacteria</taxon>
        <taxon>Burkholderiales</taxon>
        <taxon>Comamonadaceae</taxon>
        <taxon>Allofranklinella</taxon>
    </lineage>
</organism>
<keyword evidence="8" id="KW-0949">S-adenosyl-L-methionine</keyword>
<comment type="caution">
    <text evidence="11">The sequence shown here is derived from an EMBL/GenBank/DDBJ whole genome shotgun (WGS) entry which is preliminary data.</text>
</comment>
<protein>
    <recommendedName>
        <fullName evidence="4 9">Protein-L-isoaspartate O-methyltransferase</fullName>
        <ecNumber evidence="3 9">2.1.1.77</ecNumber>
    </recommendedName>
</protein>
<evidence type="ECO:0000256" key="1">
    <source>
        <dbReference type="ARBA" id="ARBA00004496"/>
    </source>
</evidence>
<dbReference type="Pfam" id="PF01135">
    <property type="entry name" value="PCMT"/>
    <property type="match status" value="1"/>
</dbReference>
<gene>
    <name evidence="11" type="ORF">EBQ26_04670</name>
</gene>
<evidence type="ECO:0000256" key="9">
    <source>
        <dbReference type="NCBIfam" id="TIGR00080"/>
    </source>
</evidence>
<keyword evidence="6 11" id="KW-0489">Methyltransferase</keyword>
<dbReference type="GO" id="GO:0004719">
    <property type="term" value="F:protein-L-isoaspartate (D-aspartate) O-methyltransferase activity"/>
    <property type="evidence" value="ECO:0007669"/>
    <property type="project" value="UniProtKB-UniRule"/>
</dbReference>
<proteinExistence type="inferred from homology"/>
<dbReference type="GO" id="GO:0032259">
    <property type="term" value="P:methylation"/>
    <property type="evidence" value="ECO:0007669"/>
    <property type="project" value="UniProtKB-KW"/>
</dbReference>
<reference evidence="11 12" key="1">
    <citation type="submission" date="2018-10" db="EMBL/GenBank/DDBJ databases">
        <title>Comamonadaceae CDC group NO-1 genome sequencing and assembly.</title>
        <authorList>
            <person name="Bernier A.-M."/>
            <person name="Bernard K."/>
        </authorList>
    </citation>
    <scope>NUCLEOTIDE SEQUENCE [LARGE SCALE GENOMIC DNA]</scope>
    <source>
        <strain evidence="11 12">NML970147</strain>
    </source>
</reference>
<dbReference type="NCBIfam" id="TIGR00080">
    <property type="entry name" value="pimt"/>
    <property type="match status" value="1"/>
</dbReference>
<dbReference type="PANTHER" id="PTHR11579">
    <property type="entry name" value="PROTEIN-L-ISOASPARTATE O-METHYLTRANSFERASE"/>
    <property type="match status" value="1"/>
</dbReference>
<evidence type="ECO:0000256" key="3">
    <source>
        <dbReference type="ARBA" id="ARBA00011890"/>
    </source>
</evidence>
<dbReference type="InterPro" id="IPR000682">
    <property type="entry name" value="PCMT"/>
</dbReference>